<evidence type="ECO:0008006" key="3">
    <source>
        <dbReference type="Google" id="ProtNLM"/>
    </source>
</evidence>
<sequence length="45" mass="5283">MLTPKKFFLLEFNNGEMVLLNLTPNKKYEILDVVIVPDELKSIFK</sequence>
<proteinExistence type="predicted"/>
<dbReference type="EMBL" id="JBHUEM010000046">
    <property type="protein sequence ID" value="MFD1738707.1"/>
    <property type="molecule type" value="Genomic_DNA"/>
</dbReference>
<evidence type="ECO:0000313" key="1">
    <source>
        <dbReference type="EMBL" id="MFD1738707.1"/>
    </source>
</evidence>
<comment type="caution">
    <text evidence="1">The sequence shown here is derived from an EMBL/GenBank/DDBJ whole genome shotgun (WGS) entry which is preliminary data.</text>
</comment>
<dbReference type="RefSeq" id="WP_377929923.1">
    <property type="nucleotide sequence ID" value="NZ_JBHUEM010000046.1"/>
</dbReference>
<keyword evidence="2" id="KW-1185">Reference proteome</keyword>
<evidence type="ECO:0000313" key="2">
    <source>
        <dbReference type="Proteomes" id="UP001597214"/>
    </source>
</evidence>
<accession>A0ABW4LUA8</accession>
<reference evidence="2" key="1">
    <citation type="journal article" date="2019" name="Int. J. Syst. Evol. Microbiol.">
        <title>The Global Catalogue of Microorganisms (GCM) 10K type strain sequencing project: providing services to taxonomists for standard genome sequencing and annotation.</title>
        <authorList>
            <consortium name="The Broad Institute Genomics Platform"/>
            <consortium name="The Broad Institute Genome Sequencing Center for Infectious Disease"/>
            <person name="Wu L."/>
            <person name="Ma J."/>
        </authorList>
    </citation>
    <scope>NUCLEOTIDE SEQUENCE [LARGE SCALE GENOMIC DNA]</scope>
    <source>
        <strain evidence="2">CCUG 49339</strain>
    </source>
</reference>
<dbReference type="Proteomes" id="UP001597214">
    <property type="component" value="Unassembled WGS sequence"/>
</dbReference>
<organism evidence="1 2">
    <name type="scientific">Bacillus salitolerans</name>
    <dbReference type="NCBI Taxonomy" id="1437434"/>
    <lineage>
        <taxon>Bacteria</taxon>
        <taxon>Bacillati</taxon>
        <taxon>Bacillota</taxon>
        <taxon>Bacilli</taxon>
        <taxon>Bacillales</taxon>
        <taxon>Bacillaceae</taxon>
        <taxon>Bacillus</taxon>
    </lineage>
</organism>
<gene>
    <name evidence="1" type="ORF">ACFSCX_19510</name>
</gene>
<name>A0ABW4LUA8_9BACI</name>
<protein>
    <recommendedName>
        <fullName evidence="3">DUF2442 domain-containing protein</fullName>
    </recommendedName>
</protein>